<name>A0A9E7R0V4_9EURY</name>
<feature type="compositionally biased region" description="Basic and acidic residues" evidence="1">
    <location>
        <begin position="85"/>
        <end position="100"/>
    </location>
</feature>
<keyword evidence="2" id="KW-1133">Transmembrane helix</keyword>
<dbReference type="EMBL" id="CP104003">
    <property type="protein sequence ID" value="UWM53488.1"/>
    <property type="molecule type" value="Genomic_DNA"/>
</dbReference>
<dbReference type="GeneID" id="74943803"/>
<dbReference type="Proteomes" id="UP001057580">
    <property type="component" value="Chromosome"/>
</dbReference>
<dbReference type="RefSeq" id="WP_260592482.1">
    <property type="nucleotide sequence ID" value="NZ_CP104003.1"/>
</dbReference>
<protein>
    <submittedName>
        <fullName evidence="3">Uncharacterized protein</fullName>
    </submittedName>
</protein>
<feature type="region of interest" description="Disordered" evidence="1">
    <location>
        <begin position="81"/>
        <end position="100"/>
    </location>
</feature>
<reference evidence="3" key="1">
    <citation type="submission" date="2022-09" db="EMBL/GenBank/DDBJ databases">
        <title>Diverse halophilic archaea isolated from saline environments.</title>
        <authorList>
            <person name="Cui H.-L."/>
        </authorList>
    </citation>
    <scope>NUCLEOTIDE SEQUENCE</scope>
    <source>
        <strain evidence="3">ZS-35-S2</strain>
    </source>
</reference>
<dbReference type="KEGG" id="ssai:N0B31_15235"/>
<evidence type="ECO:0000313" key="4">
    <source>
        <dbReference type="Proteomes" id="UP001057580"/>
    </source>
</evidence>
<feature type="transmembrane region" description="Helical" evidence="2">
    <location>
        <begin position="12"/>
        <end position="37"/>
    </location>
</feature>
<sequence>MAPSDPRARLVWFAIATLVILGPALILVATLQLLVVFGDLGEVTLVEFLELYLLDLVLFVGLSYGIYRLVVWVVEHRLPAAGETGDGRDATDADEAGNRR</sequence>
<evidence type="ECO:0000313" key="3">
    <source>
        <dbReference type="EMBL" id="UWM53488.1"/>
    </source>
</evidence>
<organism evidence="3 4">
    <name type="scientific">Salinirubellus salinus</name>
    <dbReference type="NCBI Taxonomy" id="1364945"/>
    <lineage>
        <taxon>Archaea</taxon>
        <taxon>Methanobacteriati</taxon>
        <taxon>Methanobacteriota</taxon>
        <taxon>Stenosarchaea group</taxon>
        <taxon>Halobacteria</taxon>
        <taxon>Halobacteriales</taxon>
        <taxon>Natronomonadaceae</taxon>
        <taxon>Salinirubellus</taxon>
    </lineage>
</organism>
<evidence type="ECO:0000256" key="2">
    <source>
        <dbReference type="SAM" id="Phobius"/>
    </source>
</evidence>
<keyword evidence="4" id="KW-1185">Reference proteome</keyword>
<keyword evidence="2" id="KW-0812">Transmembrane</keyword>
<accession>A0A9E7R0V4</accession>
<feature type="transmembrane region" description="Helical" evidence="2">
    <location>
        <begin position="49"/>
        <end position="67"/>
    </location>
</feature>
<gene>
    <name evidence="3" type="ORF">N0B31_15235</name>
</gene>
<evidence type="ECO:0000256" key="1">
    <source>
        <dbReference type="SAM" id="MobiDB-lite"/>
    </source>
</evidence>
<proteinExistence type="predicted"/>
<keyword evidence="2" id="KW-0472">Membrane</keyword>
<dbReference type="AlphaFoldDB" id="A0A9E7R0V4"/>